<comment type="caution">
    <text evidence="14">Lacks conserved residue(s) required for the propagation of feature annotation.</text>
</comment>
<evidence type="ECO:0000313" key="17">
    <source>
        <dbReference type="Proteomes" id="UP001162131"/>
    </source>
</evidence>
<feature type="transmembrane region" description="Helical" evidence="15">
    <location>
        <begin position="158"/>
        <end position="176"/>
    </location>
</feature>
<evidence type="ECO:0000256" key="1">
    <source>
        <dbReference type="ARBA" id="ARBA00004969"/>
    </source>
</evidence>
<keyword evidence="10 14" id="KW-0443">Lipid metabolism</keyword>
<keyword evidence="17" id="KW-1185">Reference proteome</keyword>
<comment type="pathway">
    <text evidence="2">Lipid metabolism.</text>
</comment>
<dbReference type="GO" id="GO:0006656">
    <property type="term" value="P:phosphatidylcholine biosynthetic process"/>
    <property type="evidence" value="ECO:0007669"/>
    <property type="project" value="UniProtKB-UniRule"/>
</dbReference>
<keyword evidence="3 14" id="KW-0444">Lipid biosynthesis</keyword>
<dbReference type="EC" id="2.1.1.71" evidence="14"/>
<dbReference type="Proteomes" id="UP001162131">
    <property type="component" value="Unassembled WGS sequence"/>
</dbReference>
<comment type="catalytic activity">
    <reaction evidence="14">
        <text>a 1,2-diacyl-sn-glycero-3-phospho-N-methylethanolamine + S-adenosyl-L-methionine = a 1,2-diacyl-sn-glycero-3-phospho-N,N-dimethylethanolamine + S-adenosyl-L-homocysteine + H(+)</text>
        <dbReference type="Rhea" id="RHEA:32735"/>
        <dbReference type="ChEBI" id="CHEBI:15378"/>
        <dbReference type="ChEBI" id="CHEBI:57856"/>
        <dbReference type="ChEBI" id="CHEBI:59789"/>
        <dbReference type="ChEBI" id="CHEBI:64572"/>
        <dbReference type="ChEBI" id="CHEBI:64573"/>
        <dbReference type="EC" id="2.1.1.71"/>
    </reaction>
</comment>
<dbReference type="GO" id="GO:0032259">
    <property type="term" value="P:methylation"/>
    <property type="evidence" value="ECO:0007669"/>
    <property type="project" value="UniProtKB-KW"/>
</dbReference>
<dbReference type="InterPro" id="IPR024960">
    <property type="entry name" value="PEMT/MFAP"/>
</dbReference>
<keyword evidence="6 14" id="KW-0949">S-adenosyl-L-methionine</keyword>
<evidence type="ECO:0000256" key="14">
    <source>
        <dbReference type="HAMAP-Rule" id="MF_03216"/>
    </source>
</evidence>
<dbReference type="AlphaFoldDB" id="A0AAU9J9D1"/>
<dbReference type="GO" id="GO:0000773">
    <property type="term" value="F:phosphatidyl-N-methylethanolamine N-methyltransferase activity"/>
    <property type="evidence" value="ECO:0007669"/>
    <property type="project" value="UniProtKB-UniRule"/>
</dbReference>
<comment type="catalytic activity">
    <reaction evidence="14">
        <text>a 1,2-diacyl-sn-glycero-3-phosphoethanolamine + S-adenosyl-L-methionine = a 1,2-diacyl-sn-glycero-3-phospho-N-methylethanolamine + S-adenosyl-L-homocysteine + H(+)</text>
        <dbReference type="Rhea" id="RHEA:11164"/>
        <dbReference type="ChEBI" id="CHEBI:15378"/>
        <dbReference type="ChEBI" id="CHEBI:57856"/>
        <dbReference type="ChEBI" id="CHEBI:59789"/>
        <dbReference type="ChEBI" id="CHEBI:64573"/>
        <dbReference type="ChEBI" id="CHEBI:64612"/>
        <dbReference type="EC" id="2.1.1.17"/>
    </reaction>
</comment>
<evidence type="ECO:0000313" key="16">
    <source>
        <dbReference type="EMBL" id="CAG9318343.1"/>
    </source>
</evidence>
<dbReference type="EC" id="2.1.1.17" evidence="14"/>
<comment type="caution">
    <text evidence="16">The sequence shown here is derived from an EMBL/GenBank/DDBJ whole genome shotgun (WGS) entry which is preliminary data.</text>
</comment>
<feature type="intramembrane region" description="Helical" evidence="14">
    <location>
        <begin position="9"/>
        <end position="29"/>
    </location>
</feature>
<comment type="subcellular location">
    <subcellularLocation>
        <location evidence="14">Endoplasmic reticulum membrane</location>
        <topology evidence="14">Multi-pass membrane protein</topology>
    </subcellularLocation>
    <subcellularLocation>
        <location evidence="14">Mitochondrion membrane</location>
        <topology evidence="14">Multi-pass membrane protein</topology>
    </subcellularLocation>
</comment>
<dbReference type="GO" id="GO:0005789">
    <property type="term" value="C:endoplasmic reticulum membrane"/>
    <property type="evidence" value="ECO:0007669"/>
    <property type="project" value="UniProtKB-SubCell"/>
</dbReference>
<dbReference type="PANTHER" id="PTHR15458">
    <property type="entry name" value="PHOSPHATIDYLETHANOLAMINE N-METHYLTRANSFERASE"/>
    <property type="match status" value="1"/>
</dbReference>
<evidence type="ECO:0000256" key="2">
    <source>
        <dbReference type="ARBA" id="ARBA00005189"/>
    </source>
</evidence>
<dbReference type="Gene3D" id="1.20.120.1630">
    <property type="match status" value="1"/>
</dbReference>
<organism evidence="16 17">
    <name type="scientific">Blepharisma stoltei</name>
    <dbReference type="NCBI Taxonomy" id="1481888"/>
    <lineage>
        <taxon>Eukaryota</taxon>
        <taxon>Sar</taxon>
        <taxon>Alveolata</taxon>
        <taxon>Ciliophora</taxon>
        <taxon>Postciliodesmatophora</taxon>
        <taxon>Heterotrichea</taxon>
        <taxon>Heterotrichida</taxon>
        <taxon>Blepharismidae</taxon>
        <taxon>Blepharisma</taxon>
    </lineage>
</organism>
<comment type="catalytic activity">
    <reaction evidence="14">
        <text>a 1,2-diacyl-sn-glycero-3-phospho-N,N-dimethylethanolamine + S-adenosyl-L-methionine = a 1,2-diacyl-sn-glycero-3-phosphocholine + S-adenosyl-L-homocysteine + H(+)</text>
        <dbReference type="Rhea" id="RHEA:32739"/>
        <dbReference type="ChEBI" id="CHEBI:15378"/>
        <dbReference type="ChEBI" id="CHEBI:57643"/>
        <dbReference type="ChEBI" id="CHEBI:57856"/>
        <dbReference type="ChEBI" id="CHEBI:59789"/>
        <dbReference type="ChEBI" id="CHEBI:64572"/>
    </reaction>
</comment>
<comment type="pathway">
    <text evidence="1 14">Phospholipid metabolism; phosphatidylcholine biosynthesis.</text>
</comment>
<evidence type="ECO:0000256" key="9">
    <source>
        <dbReference type="ARBA" id="ARBA00022989"/>
    </source>
</evidence>
<keyword evidence="5 14" id="KW-0808">Transferase</keyword>
<evidence type="ECO:0000256" key="7">
    <source>
        <dbReference type="ARBA" id="ARBA00022692"/>
    </source>
</evidence>
<sequence>MDLINYNHPTVLHAIGMIALNPVVWNAIAQVEYRSNLISMLFCKRKKIAIIASAILILVLNITRGYCFQEAMNSQPKFETANIFIDFIAWLSILLGQFFVLTSYYKLGFYATFLGDYFGIFIHNEPIVTFPFSICADPMYWGSSLTFFGYALWQRSPIGIMLTAWVAVVYFMAILVETRMLYEIYSKKAQ</sequence>
<dbReference type="PANTHER" id="PTHR15458:SF5">
    <property type="entry name" value="PHOSPHATIDYLETHANOLAMINE N-METHYLTRANSFERASE"/>
    <property type="match status" value="1"/>
</dbReference>
<keyword evidence="14" id="KW-0496">Mitochondrion</keyword>
<feature type="transmembrane region" description="Helical" evidence="15">
    <location>
        <begin position="87"/>
        <end position="107"/>
    </location>
</feature>
<evidence type="ECO:0000256" key="11">
    <source>
        <dbReference type="ARBA" id="ARBA00023136"/>
    </source>
</evidence>
<keyword evidence="12 14" id="KW-0594">Phospholipid biosynthesis</keyword>
<evidence type="ECO:0000256" key="10">
    <source>
        <dbReference type="ARBA" id="ARBA00023098"/>
    </source>
</evidence>
<feature type="transmembrane region" description="Helical" evidence="15">
    <location>
        <begin position="48"/>
        <end position="67"/>
    </location>
</feature>
<feature type="topological domain" description="Lumenal" evidence="14">
    <location>
        <begin position="30"/>
        <end position="41"/>
    </location>
</feature>
<comment type="similarity">
    <text evidence="14">Belongs to the class VI-like SAM-binding methyltransferase superfamily. PEMT/PEM2 methyltransferase family.</text>
</comment>
<evidence type="ECO:0000256" key="3">
    <source>
        <dbReference type="ARBA" id="ARBA00022516"/>
    </source>
</evidence>
<gene>
    <name evidence="16" type="ORF">BSTOLATCC_MIC20817</name>
</gene>
<feature type="topological domain" description="Cytoplasmic" evidence="14">
    <location>
        <begin position="176"/>
        <end position="190"/>
    </location>
</feature>
<feature type="transmembrane region" description="Helical" evidence="15">
    <location>
        <begin position="6"/>
        <end position="28"/>
    </location>
</feature>
<evidence type="ECO:0000256" key="8">
    <source>
        <dbReference type="ARBA" id="ARBA00022824"/>
    </source>
</evidence>
<feature type="binding site" evidence="14">
    <location>
        <begin position="94"/>
        <end position="96"/>
    </location>
    <ligand>
        <name>S-adenosyl-L-methionine</name>
        <dbReference type="ChEBI" id="CHEBI:59789"/>
    </ligand>
</feature>
<dbReference type="InterPro" id="IPR007318">
    <property type="entry name" value="Phopholipid_MeTrfase"/>
</dbReference>
<comment type="function">
    <text evidence="14">Catalyzes the three sequential steps of the methylation pathway for the biosynthesis of phosphatidylcholine, a critical and essential component for membrane structure. Uses S-adenosylmethionine (S-adenosyl-L-methionine, SAM or AdoMet) as the methyl group donor for the methylation of phosphatidylethanolamine (1,2-diacyl-sn-glycero-3-phosphoethanolamine, PE) to phosphatidylmonomethylethanolamine (1,2-diacyl-sn-glycero-3-phospho-N-methylethanolamine, PMME), PMME to phosphatidyldimethylethanolamine (1,2-diacyl-sn-glycero-3-phospho-N,N-dimethylethanolamine, PDME), and PDME to phosphatidylcholine (1,2-diacyl-sn-glycero-3-phosphocholine, PC), producing S-adenosyl-L-homocysteine in each step.</text>
</comment>
<keyword evidence="11 14" id="KW-0472">Membrane</keyword>
<keyword evidence="4 14" id="KW-0489">Methyltransferase</keyword>
<feature type="topological domain" description="Lumenal" evidence="14">
    <location>
        <begin position="1"/>
        <end position="8"/>
    </location>
</feature>
<dbReference type="Pfam" id="PF04191">
    <property type="entry name" value="PEMT"/>
    <property type="match status" value="1"/>
</dbReference>
<feature type="binding site" evidence="14">
    <location>
        <begin position="177"/>
        <end position="178"/>
    </location>
    <ligand>
        <name>S-adenosyl-L-methionine</name>
        <dbReference type="ChEBI" id="CHEBI:59789"/>
    </ligand>
</feature>
<dbReference type="HAMAP" id="MF_03216">
    <property type="entry name" value="PLMT"/>
    <property type="match status" value="1"/>
</dbReference>
<evidence type="ECO:0000256" key="6">
    <source>
        <dbReference type="ARBA" id="ARBA00022691"/>
    </source>
</evidence>
<name>A0AAU9J9D1_9CILI</name>
<evidence type="ECO:0000256" key="4">
    <source>
        <dbReference type="ARBA" id="ARBA00022603"/>
    </source>
</evidence>
<evidence type="ECO:0000256" key="13">
    <source>
        <dbReference type="ARBA" id="ARBA00023264"/>
    </source>
</evidence>
<evidence type="ECO:0000256" key="5">
    <source>
        <dbReference type="ARBA" id="ARBA00022679"/>
    </source>
</evidence>
<reference evidence="16" key="1">
    <citation type="submission" date="2021-09" db="EMBL/GenBank/DDBJ databases">
        <authorList>
            <consortium name="AG Swart"/>
            <person name="Singh M."/>
            <person name="Singh A."/>
            <person name="Seah K."/>
            <person name="Emmerich C."/>
        </authorList>
    </citation>
    <scope>NUCLEOTIDE SEQUENCE</scope>
    <source>
        <strain evidence="16">ATCC30299</strain>
    </source>
</reference>
<dbReference type="GO" id="GO:0004608">
    <property type="term" value="F:phosphatidylethanolamine N-methyltransferase activity"/>
    <property type="evidence" value="ECO:0007669"/>
    <property type="project" value="UniProtKB-UniRule"/>
</dbReference>
<keyword evidence="9 14" id="KW-1133">Transmembrane helix</keyword>
<dbReference type="EMBL" id="CAJZBQ010000020">
    <property type="protein sequence ID" value="CAG9318343.1"/>
    <property type="molecule type" value="Genomic_DNA"/>
</dbReference>
<dbReference type="PROSITE" id="PS51599">
    <property type="entry name" value="SAM_PEMT_PEM2"/>
    <property type="match status" value="1"/>
</dbReference>
<evidence type="ECO:0000256" key="15">
    <source>
        <dbReference type="SAM" id="Phobius"/>
    </source>
</evidence>
<protein>
    <recommendedName>
        <fullName evidence="14">Phosphatidylethanolamine N-methyltransferase</fullName>
        <shortName evidence="14">PEAMT</shortName>
        <shortName evidence="14">PEMT</shortName>
        <ecNumber evidence="14">2.1.1.17</ecNumber>
        <ecNumber evidence="14">2.1.1.71</ecNumber>
    </recommendedName>
    <alternativeName>
        <fullName evidence="14">Phospholipid methyltransferase</fullName>
        <shortName evidence="14">PLMT</shortName>
    </alternativeName>
</protein>
<keyword evidence="13 14" id="KW-1208">Phospholipid metabolism</keyword>
<keyword evidence="8 14" id="KW-0256">Endoplasmic reticulum</keyword>
<proteinExistence type="inferred from homology"/>
<keyword evidence="7 14" id="KW-0812">Transmembrane</keyword>
<accession>A0AAU9J9D1</accession>
<dbReference type="GO" id="GO:0031966">
    <property type="term" value="C:mitochondrial membrane"/>
    <property type="evidence" value="ECO:0007669"/>
    <property type="project" value="UniProtKB-SubCell"/>
</dbReference>
<evidence type="ECO:0000256" key="12">
    <source>
        <dbReference type="ARBA" id="ARBA00023209"/>
    </source>
</evidence>